<dbReference type="RefSeq" id="WP_005216561.1">
    <property type="nucleotide sequence ID" value="NZ_KI392032.1"/>
</dbReference>
<proteinExistence type="predicted"/>
<dbReference type="InterPro" id="IPR011652">
    <property type="entry name" value="MORN_2"/>
</dbReference>
<keyword evidence="2" id="KW-1185">Reference proteome</keyword>
<dbReference type="HOGENOM" id="CLU_037602_3_2_7"/>
<dbReference type="EMBL" id="ACDN02000002">
    <property type="protein sequence ID" value="EEO23006.1"/>
    <property type="molecule type" value="Genomic_DNA"/>
</dbReference>
<dbReference type="Gene3D" id="2.20.110.10">
    <property type="entry name" value="Histone H3 K4-specific methyltransferase SET7/9 N-terminal domain"/>
    <property type="match status" value="2"/>
</dbReference>
<name>C3XDB7_9HELI</name>
<dbReference type="OrthoDB" id="5325647at2"/>
<dbReference type="AlphaFoldDB" id="C3XDB7"/>
<protein>
    <recommendedName>
        <fullName evidence="3">Toxin-antitoxin system YwqK family antitoxin</fullName>
    </recommendedName>
</protein>
<accession>C3XDB7</accession>
<dbReference type="Proteomes" id="UP000005085">
    <property type="component" value="Unassembled WGS sequence"/>
</dbReference>
<gene>
    <name evidence="1" type="ORF">HRAG_00063</name>
</gene>
<evidence type="ECO:0000313" key="2">
    <source>
        <dbReference type="Proteomes" id="UP000005085"/>
    </source>
</evidence>
<evidence type="ECO:0000313" key="1">
    <source>
        <dbReference type="EMBL" id="EEO23006.1"/>
    </source>
</evidence>
<sequence>MLLKSVLLVFFSFYTLGTNVQKECESERDKISGCIERIYTNGILTVEIPYKNGRLEGISKVYYENGNLSRIIPYKNNEAVGIVKLYYKNGNLQAEIPMLNNVLHGDLKFYAEDKKPLALLKTTGYGIISGKCHNGKALTEKDLMNINRRHTLNMATFLNEICSLNP</sequence>
<dbReference type="eggNOG" id="COG2849">
    <property type="taxonomic scope" value="Bacteria"/>
</dbReference>
<dbReference type="Pfam" id="PF07661">
    <property type="entry name" value="MORN_2"/>
    <property type="match status" value="3"/>
</dbReference>
<evidence type="ECO:0008006" key="3">
    <source>
        <dbReference type="Google" id="ProtNLM"/>
    </source>
</evidence>
<organism evidence="1 2">
    <name type="scientific">Helicobacter bilis ATCC 43879</name>
    <dbReference type="NCBI Taxonomy" id="613026"/>
    <lineage>
        <taxon>Bacteria</taxon>
        <taxon>Pseudomonadati</taxon>
        <taxon>Campylobacterota</taxon>
        <taxon>Epsilonproteobacteria</taxon>
        <taxon>Campylobacterales</taxon>
        <taxon>Helicobacteraceae</taxon>
        <taxon>Helicobacter</taxon>
    </lineage>
</organism>
<dbReference type="SUPFAM" id="SSF82185">
    <property type="entry name" value="Histone H3 K4-specific methyltransferase SET7/9 N-terminal domain"/>
    <property type="match status" value="1"/>
</dbReference>
<comment type="caution">
    <text evidence="1">The sequence shown here is derived from an EMBL/GenBank/DDBJ whole genome shotgun (WGS) entry which is preliminary data.</text>
</comment>
<reference evidence="1 2" key="1">
    <citation type="journal article" date="2014" name="Genome Announc.">
        <title>Draft genome sequences of six enterohepatic helicobacter species isolated from humans and one from rhesus macaques.</title>
        <authorList>
            <person name="Shen Z."/>
            <person name="Sheh A."/>
            <person name="Young S.K."/>
            <person name="Abouelliel A."/>
            <person name="Ward D.V."/>
            <person name="Earl A.M."/>
            <person name="Fox J.G."/>
        </authorList>
    </citation>
    <scope>NUCLEOTIDE SEQUENCE [LARGE SCALE GENOMIC DNA]</scope>
    <source>
        <strain evidence="1 2">ATCC 43879</strain>
    </source>
</reference>